<name>A0A2B7X5J0_9EURO</name>
<dbReference type="OrthoDB" id="2394218at2759"/>
<dbReference type="AlphaFoldDB" id="A0A2B7X5J0"/>
<proteinExistence type="predicted"/>
<dbReference type="Proteomes" id="UP000224080">
    <property type="component" value="Unassembled WGS sequence"/>
</dbReference>
<reference evidence="1 2" key="1">
    <citation type="submission" date="2017-10" db="EMBL/GenBank/DDBJ databases">
        <title>Comparative genomics in systemic dimorphic fungi from Ajellomycetaceae.</title>
        <authorList>
            <person name="Munoz J.F."/>
            <person name="Mcewen J.G."/>
            <person name="Clay O.K."/>
            <person name="Cuomo C.A."/>
        </authorList>
    </citation>
    <scope>NUCLEOTIDE SEQUENCE [LARGE SCALE GENOMIC DNA]</scope>
    <source>
        <strain evidence="1 2">UAMH130</strain>
    </source>
</reference>
<comment type="caution">
    <text evidence="1">The sequence shown here is derived from an EMBL/GenBank/DDBJ whole genome shotgun (WGS) entry which is preliminary data.</text>
</comment>
<evidence type="ECO:0000313" key="2">
    <source>
        <dbReference type="Proteomes" id="UP000224080"/>
    </source>
</evidence>
<evidence type="ECO:0000313" key="1">
    <source>
        <dbReference type="EMBL" id="PGH04053.1"/>
    </source>
</evidence>
<organism evidence="1 2">
    <name type="scientific">Blastomyces parvus</name>
    <dbReference type="NCBI Taxonomy" id="2060905"/>
    <lineage>
        <taxon>Eukaryota</taxon>
        <taxon>Fungi</taxon>
        <taxon>Dikarya</taxon>
        <taxon>Ascomycota</taxon>
        <taxon>Pezizomycotina</taxon>
        <taxon>Eurotiomycetes</taxon>
        <taxon>Eurotiomycetidae</taxon>
        <taxon>Onygenales</taxon>
        <taxon>Ajellomycetaceae</taxon>
        <taxon>Blastomyces</taxon>
    </lineage>
</organism>
<protein>
    <submittedName>
        <fullName evidence="1">Uncharacterized protein</fullName>
    </submittedName>
</protein>
<accession>A0A2B7X5J0</accession>
<keyword evidence="2" id="KW-1185">Reference proteome</keyword>
<gene>
    <name evidence="1" type="ORF">GX51_03723</name>
</gene>
<sequence>MELQHEIYLDSVNHKATIGLTDAEGAAVYACKQHYQFPRPARIDGADVPARSVHDMFLQVQTLNDDANILVHLPVKVVFEECIEIQVLEDQTAGCFADMSGGEDNEWPSD</sequence>
<dbReference type="EMBL" id="PDNC01000042">
    <property type="protein sequence ID" value="PGH04053.1"/>
    <property type="molecule type" value="Genomic_DNA"/>
</dbReference>